<dbReference type="STRING" id="1213857.A0A484FVS3"/>
<dbReference type="OrthoDB" id="61900at2759"/>
<dbReference type="Proteomes" id="UP000014480">
    <property type="component" value="Unassembled WGS sequence"/>
</dbReference>
<evidence type="ECO:0000259" key="1">
    <source>
        <dbReference type="Pfam" id="PF24809"/>
    </source>
</evidence>
<comment type="caution">
    <text evidence="2">The sequence shown here is derived from an EMBL/GenBank/DDBJ whole genome shotgun (WGS) entry which is preliminary data.</text>
</comment>
<dbReference type="AlphaFoldDB" id="A0A484FVS3"/>
<feature type="domain" description="DUF7708" evidence="1">
    <location>
        <begin position="116"/>
        <end position="233"/>
    </location>
</feature>
<protein>
    <recommendedName>
        <fullName evidence="1">DUF7708 domain-containing protein</fullName>
    </recommendedName>
</protein>
<reference evidence="3" key="2">
    <citation type="journal article" date="2019" name="Mol. Plant Microbe Interact.">
        <title>Genome sequence resources for four phytopathogenic fungi from the Colletotrichum orbiculare species complex.</title>
        <authorList>
            <person name="Gan P."/>
            <person name="Tsushima A."/>
            <person name="Narusaka M."/>
            <person name="Narusaka Y."/>
            <person name="Takano Y."/>
            <person name="Kubo Y."/>
            <person name="Shirasu K."/>
        </authorList>
    </citation>
    <scope>GENOME REANNOTATION</scope>
    <source>
        <strain evidence="3">104-T / ATCC 96160 / CBS 514.97 / LARS 414 / MAFF 240422</strain>
    </source>
</reference>
<evidence type="ECO:0000313" key="3">
    <source>
        <dbReference type="Proteomes" id="UP000014480"/>
    </source>
</evidence>
<proteinExistence type="predicted"/>
<evidence type="ECO:0000313" key="2">
    <source>
        <dbReference type="EMBL" id="TDZ21157.1"/>
    </source>
</evidence>
<sequence length="709" mass="80744">MQRKPSVNTVVFRTPSWSRLDGSPTTLLSPANSWNTRDEVIRRFSDPAKEDDVETSSESYERAETSYAKVVKSLQTLLRDEGASVTLPAKHGKQELYQVARQIQKAKDISLDNKKMQKFVKSLDHYQGVFDILSQADFSGLPLIWGGLKFILLMSKNNSEMLSKVFDIIIDIGRSLERIQAYSRLYPIPRMMEFTADLYDAIVEFLEKVIKDSKKNMFKRAMADFLQPFDIRDSKSMAEDPSASLFSAIRKGLFHGFELQAGYHQELEATYKTTTSKAWVEWFKMEQRYVPSGYSHETKVIQAECDAPDPQHALVWKKQQRTLASHVPSVYLIWTRGMTAQSAIASLIDQILFQKTEVMVDAGLDMEQFREANNSLTALWNFFLYLTTVLGGCMVYITIGSVGDDEAAIVGKFVEMANSWKGPAINVTLIHPFSDEFARVDDVINLDDKYDVHPSLTTTDAMHHVLLLELNLRKRVSDTIQSLLWETVWREVRYAVIGIALAQLIDCAHVAAKKVAEKARDESDELEQATKRRIKKPFSDTDVAHWVASVAKWTENEWSMNTLREQIQRHIDIVDIHLPPANKKRLKRKLELLVFSKTWDSAPRQLTEDQRMAIWENIQAAIRPGTGEMFCGQIEELLAAVLEDYREEGPEGEGQAKTLFVYLIKTYFGKSGRWKDSFSDDANLVSDGITEAIEQGFKDLITALSSQEP</sequence>
<keyword evidence="3" id="KW-1185">Reference proteome</keyword>
<name>A0A484FVS3_COLOR</name>
<reference evidence="3" key="1">
    <citation type="journal article" date="2013" name="New Phytol.">
        <title>Comparative genomic and transcriptomic analyses reveal the hemibiotrophic stage shift of Colletotrichum fungi.</title>
        <authorList>
            <person name="Gan P."/>
            <person name="Ikeda K."/>
            <person name="Irieda H."/>
            <person name="Narusaka M."/>
            <person name="O'Connell R.J."/>
            <person name="Narusaka Y."/>
            <person name="Takano Y."/>
            <person name="Kubo Y."/>
            <person name="Shirasu K."/>
        </authorList>
    </citation>
    <scope>NUCLEOTIDE SEQUENCE [LARGE SCALE GENOMIC DNA]</scope>
    <source>
        <strain evidence="3">104-T / ATCC 96160 / CBS 514.97 / LARS 414 / MAFF 240422</strain>
    </source>
</reference>
<dbReference type="InterPro" id="IPR056125">
    <property type="entry name" value="DUF7708"/>
</dbReference>
<gene>
    <name evidence="2" type="ORF">Cob_v006004</name>
</gene>
<dbReference type="EMBL" id="AMCV02000015">
    <property type="protein sequence ID" value="TDZ21157.1"/>
    <property type="molecule type" value="Genomic_DNA"/>
</dbReference>
<accession>A0A484FVS3</accession>
<dbReference type="Pfam" id="PF24809">
    <property type="entry name" value="DUF7708"/>
    <property type="match status" value="1"/>
</dbReference>
<organism evidence="2 3">
    <name type="scientific">Colletotrichum orbiculare (strain 104-T / ATCC 96160 / CBS 514.97 / LARS 414 / MAFF 240422)</name>
    <name type="common">Cucumber anthracnose fungus</name>
    <name type="synonym">Colletotrichum lagenarium</name>
    <dbReference type="NCBI Taxonomy" id="1213857"/>
    <lineage>
        <taxon>Eukaryota</taxon>
        <taxon>Fungi</taxon>
        <taxon>Dikarya</taxon>
        <taxon>Ascomycota</taxon>
        <taxon>Pezizomycotina</taxon>
        <taxon>Sordariomycetes</taxon>
        <taxon>Hypocreomycetidae</taxon>
        <taxon>Glomerellales</taxon>
        <taxon>Glomerellaceae</taxon>
        <taxon>Colletotrichum</taxon>
        <taxon>Colletotrichum orbiculare species complex</taxon>
    </lineage>
</organism>